<dbReference type="InterPro" id="IPR035985">
    <property type="entry name" value="Ubiquitin-activating_enz"/>
</dbReference>
<dbReference type="InterPro" id="IPR000594">
    <property type="entry name" value="ThiF_NAD_FAD-bd"/>
</dbReference>
<comment type="similarity">
    <text evidence="3">Belongs to the ubiquitin-activating E1 family.</text>
</comment>
<dbReference type="Pfam" id="PF00899">
    <property type="entry name" value="ThiF"/>
    <property type="match status" value="1"/>
</dbReference>
<dbReference type="PANTHER" id="PTHR10953">
    <property type="entry name" value="UBIQUITIN-ACTIVATING ENZYME E1"/>
    <property type="match status" value="1"/>
</dbReference>
<dbReference type="OrthoDB" id="1708823at2759"/>
<dbReference type="AlphaFoldDB" id="A0A9W4XUJ9"/>
<gene>
    <name evidence="8" type="ORF">PDIGIT_LOCUS6450</name>
</gene>
<feature type="domain" description="THIF-type NAD/FAD binding fold" evidence="7">
    <location>
        <begin position="41"/>
        <end position="368"/>
    </location>
</feature>
<reference evidence="8" key="1">
    <citation type="submission" date="2023-01" db="EMBL/GenBank/DDBJ databases">
        <authorList>
            <person name="Van Ghelder C."/>
            <person name="Rancurel C."/>
        </authorList>
    </citation>
    <scope>NUCLEOTIDE SEQUENCE</scope>
    <source>
        <strain evidence="8">CNCM I-4278</strain>
    </source>
</reference>
<evidence type="ECO:0000256" key="6">
    <source>
        <dbReference type="ARBA" id="ARBA00044354"/>
    </source>
</evidence>
<evidence type="ECO:0000256" key="4">
    <source>
        <dbReference type="ARBA" id="ARBA00022786"/>
    </source>
</evidence>
<keyword evidence="9" id="KW-1185">Reference proteome</keyword>
<evidence type="ECO:0000313" key="9">
    <source>
        <dbReference type="Proteomes" id="UP001152607"/>
    </source>
</evidence>
<evidence type="ECO:0000259" key="7">
    <source>
        <dbReference type="Pfam" id="PF00899"/>
    </source>
</evidence>
<protein>
    <recommendedName>
        <fullName evidence="6">Ubiquitin-like 1-activating enzyme E1A</fullName>
    </recommendedName>
</protein>
<keyword evidence="4" id="KW-0833">Ubl conjugation pathway</keyword>
<dbReference type="GO" id="GO:0016925">
    <property type="term" value="P:protein sumoylation"/>
    <property type="evidence" value="ECO:0007669"/>
    <property type="project" value="TreeGrafter"/>
</dbReference>
<dbReference type="InterPro" id="IPR045886">
    <property type="entry name" value="ThiF/MoeB/HesA"/>
</dbReference>
<organism evidence="8 9">
    <name type="scientific">Periconia digitata</name>
    <dbReference type="NCBI Taxonomy" id="1303443"/>
    <lineage>
        <taxon>Eukaryota</taxon>
        <taxon>Fungi</taxon>
        <taxon>Dikarya</taxon>
        <taxon>Ascomycota</taxon>
        <taxon>Pezizomycotina</taxon>
        <taxon>Dothideomycetes</taxon>
        <taxon>Pleosporomycetidae</taxon>
        <taxon>Pleosporales</taxon>
        <taxon>Massarineae</taxon>
        <taxon>Periconiaceae</taxon>
        <taxon>Periconia</taxon>
    </lineage>
</organism>
<dbReference type="PANTHER" id="PTHR10953:SF162">
    <property type="entry name" value="SUMO-ACTIVATING ENZYME SUBUNIT 1"/>
    <property type="match status" value="1"/>
</dbReference>
<dbReference type="GO" id="GO:0031510">
    <property type="term" value="C:SUMO activating enzyme complex"/>
    <property type="evidence" value="ECO:0007669"/>
    <property type="project" value="TreeGrafter"/>
</dbReference>
<evidence type="ECO:0000256" key="2">
    <source>
        <dbReference type="ARBA" id="ARBA00004718"/>
    </source>
</evidence>
<name>A0A9W4XUJ9_9PLEO</name>
<accession>A0A9W4XUJ9</accession>
<dbReference type="PRINTS" id="PR01849">
    <property type="entry name" value="UBIQUITINACT"/>
</dbReference>
<sequence length="404" mass="43951">MADATQPEATNGVLPAPDAAGDLVAAITQSETVSADEIALYDRQIRLWGLEAQNRIRNANILLVSIKAFANEIAKNLVLAGIASITLADHESVTEDDLGAQFFVNETDVGKNRAEAAAPEVRKLNPRVDVKVITTNVTSEQSESFYKAFDIIIATDLDFLSFAALDAGARIANRPFYAGATHGMYGYIFADLGTHDFNIERAKSNRPTVKAPESATRSIVDFTDKISSDGKKIELVTKRELYTPLLLVNTSPLDPVMQKDPRKLKKVHPLLTCVRTLWDFQRNGNGILPTHTPADLQLFTTLAMQKHKELKLPPATLTGDFLKSFLANLGSEVSPVTAYLGGQLAQDVINVLGKREQPIQNLMLFDGEECSGPVYALHPIFPDNPIPAMAVVPPPPSDAQVVVL</sequence>
<evidence type="ECO:0000256" key="5">
    <source>
        <dbReference type="ARBA" id="ARBA00023242"/>
    </source>
</evidence>
<dbReference type="EMBL" id="CAOQHR010000004">
    <property type="protein sequence ID" value="CAI6333412.1"/>
    <property type="molecule type" value="Genomic_DNA"/>
</dbReference>
<dbReference type="Gene3D" id="3.40.50.720">
    <property type="entry name" value="NAD(P)-binding Rossmann-like Domain"/>
    <property type="match status" value="1"/>
</dbReference>
<dbReference type="CDD" id="cd01492">
    <property type="entry name" value="Aos1_SUMO"/>
    <property type="match status" value="1"/>
</dbReference>
<dbReference type="GO" id="GO:0019948">
    <property type="term" value="F:SUMO activating enzyme activity"/>
    <property type="evidence" value="ECO:0007669"/>
    <property type="project" value="TreeGrafter"/>
</dbReference>
<evidence type="ECO:0000256" key="3">
    <source>
        <dbReference type="ARBA" id="ARBA00005673"/>
    </source>
</evidence>
<keyword evidence="5" id="KW-0539">Nucleus</keyword>
<dbReference type="GO" id="GO:0005737">
    <property type="term" value="C:cytoplasm"/>
    <property type="evidence" value="ECO:0007669"/>
    <property type="project" value="TreeGrafter"/>
</dbReference>
<dbReference type="SUPFAM" id="SSF69572">
    <property type="entry name" value="Activating enzymes of the ubiquitin-like proteins"/>
    <property type="match status" value="1"/>
</dbReference>
<evidence type="ECO:0000313" key="8">
    <source>
        <dbReference type="EMBL" id="CAI6333412.1"/>
    </source>
</evidence>
<comment type="pathway">
    <text evidence="2">Protein modification; protein sumoylation.</text>
</comment>
<dbReference type="Proteomes" id="UP001152607">
    <property type="component" value="Unassembled WGS sequence"/>
</dbReference>
<proteinExistence type="inferred from homology"/>
<comment type="caution">
    <text evidence="8">The sequence shown here is derived from an EMBL/GenBank/DDBJ whole genome shotgun (WGS) entry which is preliminary data.</text>
</comment>
<comment type="subcellular location">
    <subcellularLocation>
        <location evidence="1">Nucleus</location>
    </subcellularLocation>
</comment>
<evidence type="ECO:0000256" key="1">
    <source>
        <dbReference type="ARBA" id="ARBA00004123"/>
    </source>
</evidence>
<dbReference type="InterPro" id="IPR000011">
    <property type="entry name" value="UBQ/SUMO-activ_enz_E1-like"/>
</dbReference>